<evidence type="ECO:0000313" key="12">
    <source>
        <dbReference type="Proteomes" id="UP000765845"/>
    </source>
</evidence>
<gene>
    <name evidence="11" type="ORF">HCU74_17295</name>
</gene>
<evidence type="ECO:0000256" key="2">
    <source>
        <dbReference type="ARBA" id="ARBA00004651"/>
    </source>
</evidence>
<feature type="transmembrane region" description="Helical" evidence="9">
    <location>
        <begin position="134"/>
        <end position="155"/>
    </location>
</feature>
<dbReference type="EMBL" id="JAAWWK010000006">
    <property type="protein sequence ID" value="NKI19165.1"/>
    <property type="molecule type" value="Genomic_DNA"/>
</dbReference>
<proteinExistence type="inferred from homology"/>
<dbReference type="InterPro" id="IPR036259">
    <property type="entry name" value="MFS_trans_sf"/>
</dbReference>
<keyword evidence="8 9" id="KW-0472">Membrane</keyword>
<evidence type="ECO:0000259" key="10">
    <source>
        <dbReference type="PROSITE" id="PS50850"/>
    </source>
</evidence>
<dbReference type="CDD" id="cd17472">
    <property type="entry name" value="MFS_YajR_like"/>
    <property type="match status" value="1"/>
</dbReference>
<feature type="transmembrane region" description="Helical" evidence="9">
    <location>
        <begin position="212"/>
        <end position="235"/>
    </location>
</feature>
<evidence type="ECO:0000256" key="1">
    <source>
        <dbReference type="ARBA" id="ARBA00003279"/>
    </source>
</evidence>
<organism evidence="11 12">
    <name type="scientific">Spongiibacter thalassae</name>
    <dbReference type="NCBI Taxonomy" id="2721624"/>
    <lineage>
        <taxon>Bacteria</taxon>
        <taxon>Pseudomonadati</taxon>
        <taxon>Pseudomonadota</taxon>
        <taxon>Gammaproteobacteria</taxon>
        <taxon>Cellvibrionales</taxon>
        <taxon>Spongiibacteraceae</taxon>
        <taxon>Spongiibacter</taxon>
    </lineage>
</organism>
<dbReference type="PANTHER" id="PTHR23517">
    <property type="entry name" value="RESISTANCE PROTEIN MDTM, PUTATIVE-RELATED-RELATED"/>
    <property type="match status" value="1"/>
</dbReference>
<feature type="transmembrane region" description="Helical" evidence="9">
    <location>
        <begin position="335"/>
        <end position="357"/>
    </location>
</feature>
<evidence type="ECO:0000256" key="7">
    <source>
        <dbReference type="ARBA" id="ARBA00022989"/>
    </source>
</evidence>
<name>A0ABX1GIY6_9GAMM</name>
<dbReference type="InterPro" id="IPR050171">
    <property type="entry name" value="MFS_Transporters"/>
</dbReference>
<sequence>MSAIELRAVTALASLYVFRMLGLFMLLPVLPLYAAEYDFSTPMLVGLALGVYGLGQAVLQIPLGMLSDRIGRKPVIISGLLLFAAGGLLAASAESIFMVIAGRLLQGCGAIASTLSATVADLTREHHRSKAMAAIGMSIGVAFGAAMVLGPWVAALFGVSGLFLLTTALALLGILTTIFMVPNVSFQATNPGSQALAGLLRRCLSTPELMRLNIGVFVLHAVMMMVFIVVPLRLLELELLSQSHWKVYLPVMAAAFVLMVPFMVVAEKRGLQVAMLRIALVLMALAFTGAALVPTTLFAVVAVLLLFFTAFNYLEASLPSLLSRMVYAGGKGTAMGVFSSFQFLGAFCGGAVGGWLLGAWGEVAVFTVATAGVLLWLGCTSGMAPPEDNVSVTLAWRDEGWSIERLRAEVLRLPGTLDMTVFESERQAYLRVRKGFDISCLPAALSVRE</sequence>
<feature type="transmembrane region" description="Helical" evidence="9">
    <location>
        <begin position="104"/>
        <end position="122"/>
    </location>
</feature>
<dbReference type="PANTHER" id="PTHR23517:SF2">
    <property type="entry name" value="MULTIDRUG RESISTANCE PROTEIN MDTH"/>
    <property type="match status" value="1"/>
</dbReference>
<dbReference type="InterPro" id="IPR001958">
    <property type="entry name" value="Tet-R_TetA/multi-R_MdtG-like"/>
</dbReference>
<keyword evidence="7 9" id="KW-1133">Transmembrane helix</keyword>
<keyword evidence="12" id="KW-1185">Reference proteome</keyword>
<evidence type="ECO:0000256" key="8">
    <source>
        <dbReference type="ARBA" id="ARBA00023136"/>
    </source>
</evidence>
<evidence type="ECO:0000313" key="11">
    <source>
        <dbReference type="EMBL" id="NKI19165.1"/>
    </source>
</evidence>
<feature type="transmembrane region" description="Helical" evidence="9">
    <location>
        <begin position="161"/>
        <end position="181"/>
    </location>
</feature>
<comment type="subcellular location">
    <subcellularLocation>
        <location evidence="2">Cell membrane</location>
        <topology evidence="2">Multi-pass membrane protein</topology>
    </subcellularLocation>
</comment>
<evidence type="ECO:0000256" key="6">
    <source>
        <dbReference type="ARBA" id="ARBA00022692"/>
    </source>
</evidence>
<dbReference type="Gene3D" id="1.20.1250.20">
    <property type="entry name" value="MFS general substrate transporter like domains"/>
    <property type="match status" value="1"/>
</dbReference>
<reference evidence="11 12" key="1">
    <citation type="submission" date="2020-04" db="EMBL/GenBank/DDBJ databases">
        <authorList>
            <person name="Yoon J."/>
        </authorList>
    </citation>
    <scope>NUCLEOTIDE SEQUENCE [LARGE SCALE GENOMIC DNA]</scope>
    <source>
        <strain evidence="11 12">KMU-166</strain>
    </source>
</reference>
<feature type="transmembrane region" description="Helical" evidence="9">
    <location>
        <begin position="247"/>
        <end position="266"/>
    </location>
</feature>
<comment type="function">
    <text evidence="1">Resistance to tetracycline by an active tetracycline efflux. This is an energy-dependent process that decreases the accumulation of the antibiotic in whole cells. This protein functions as a metal-tetracycline/H(+) antiporter.</text>
</comment>
<dbReference type="Pfam" id="PF07690">
    <property type="entry name" value="MFS_1"/>
    <property type="match status" value="1"/>
</dbReference>
<dbReference type="SUPFAM" id="SSF103473">
    <property type="entry name" value="MFS general substrate transporter"/>
    <property type="match status" value="1"/>
</dbReference>
<feature type="transmembrane region" description="Helical" evidence="9">
    <location>
        <begin position="273"/>
        <end position="291"/>
    </location>
</feature>
<dbReference type="InterPro" id="IPR011701">
    <property type="entry name" value="MFS"/>
</dbReference>
<dbReference type="PROSITE" id="PS50850">
    <property type="entry name" value="MFS"/>
    <property type="match status" value="1"/>
</dbReference>
<comment type="caution">
    <text evidence="11">The sequence shown here is derived from an EMBL/GenBank/DDBJ whole genome shotgun (WGS) entry which is preliminary data.</text>
</comment>
<dbReference type="InterPro" id="IPR020846">
    <property type="entry name" value="MFS_dom"/>
</dbReference>
<evidence type="ECO:0000256" key="4">
    <source>
        <dbReference type="ARBA" id="ARBA00022448"/>
    </source>
</evidence>
<comment type="similarity">
    <text evidence="3">Belongs to the major facilitator superfamily. TCR/Tet family.</text>
</comment>
<feature type="transmembrane region" description="Helical" evidence="9">
    <location>
        <begin position="75"/>
        <end position="98"/>
    </location>
</feature>
<feature type="transmembrane region" description="Helical" evidence="9">
    <location>
        <begin position="363"/>
        <end position="384"/>
    </location>
</feature>
<keyword evidence="6 9" id="KW-0812">Transmembrane</keyword>
<feature type="transmembrane region" description="Helical" evidence="9">
    <location>
        <begin position="12"/>
        <end position="33"/>
    </location>
</feature>
<feature type="transmembrane region" description="Helical" evidence="9">
    <location>
        <begin position="39"/>
        <end position="63"/>
    </location>
</feature>
<dbReference type="PROSITE" id="PS00216">
    <property type="entry name" value="SUGAR_TRANSPORT_1"/>
    <property type="match status" value="1"/>
</dbReference>
<keyword evidence="5" id="KW-1003">Cell membrane</keyword>
<dbReference type="PRINTS" id="PR01035">
    <property type="entry name" value="TCRTETA"/>
</dbReference>
<evidence type="ECO:0000256" key="9">
    <source>
        <dbReference type="SAM" id="Phobius"/>
    </source>
</evidence>
<feature type="domain" description="Major facilitator superfamily (MFS) profile" evidence="10">
    <location>
        <begin position="8"/>
        <end position="388"/>
    </location>
</feature>
<evidence type="ECO:0000256" key="3">
    <source>
        <dbReference type="ARBA" id="ARBA00007520"/>
    </source>
</evidence>
<evidence type="ECO:0000256" key="5">
    <source>
        <dbReference type="ARBA" id="ARBA00022475"/>
    </source>
</evidence>
<dbReference type="Proteomes" id="UP000765845">
    <property type="component" value="Unassembled WGS sequence"/>
</dbReference>
<accession>A0ABX1GIY6</accession>
<dbReference type="InterPro" id="IPR005829">
    <property type="entry name" value="Sugar_transporter_CS"/>
</dbReference>
<keyword evidence="4" id="KW-0813">Transport</keyword>
<protein>
    <submittedName>
        <fullName evidence="11">MFS transporter</fullName>
    </submittedName>
</protein>